<dbReference type="AlphaFoldDB" id="A0A7H0Y366"/>
<name>A0A7H0Y366_9BACL</name>
<proteinExistence type="predicted"/>
<evidence type="ECO:0000313" key="1">
    <source>
        <dbReference type="EMBL" id="QNR65524.1"/>
    </source>
</evidence>
<gene>
    <name evidence="1" type="ORF">IAQ67_16715</name>
</gene>
<dbReference type="EMBL" id="CP061172">
    <property type="protein sequence ID" value="QNR65524.1"/>
    <property type="molecule type" value="Genomic_DNA"/>
</dbReference>
<sequence>MQAIIRFGELRPEQFVQGVYNNWLIFPPLPFGRQHSSGIDGDIIISATPTIEIIDADLDVAIDPEYAYAYSIATDNKFKLAFSKTTHKDKSSAMEALECISIKYELGNLQPNGNYYRMVIRNSLGEEIHRTNPETLERTIQVASTFDDSRDTVAGGFLKYELVRDYQVVN</sequence>
<protein>
    <submittedName>
        <fullName evidence="1">Uncharacterized protein</fullName>
    </submittedName>
</protein>
<dbReference type="RefSeq" id="WP_190297413.1">
    <property type="nucleotide sequence ID" value="NZ_CP061172.1"/>
</dbReference>
<evidence type="ECO:0000313" key="2">
    <source>
        <dbReference type="Proteomes" id="UP000516384"/>
    </source>
</evidence>
<dbReference type="Proteomes" id="UP000516384">
    <property type="component" value="Chromosome"/>
</dbReference>
<organism evidence="1 2">
    <name type="scientific">Paenibacillus peoriae</name>
    <dbReference type="NCBI Taxonomy" id="59893"/>
    <lineage>
        <taxon>Bacteria</taxon>
        <taxon>Bacillati</taxon>
        <taxon>Bacillota</taxon>
        <taxon>Bacilli</taxon>
        <taxon>Bacillales</taxon>
        <taxon>Paenibacillaceae</taxon>
        <taxon>Paenibacillus</taxon>
    </lineage>
</organism>
<reference evidence="1 2" key="1">
    <citation type="submission" date="2020-09" db="EMBL/GenBank/DDBJ databases">
        <title>Characterization of Paenibacillus peoriae strain ZF390 with broad-spectrum antimicrobial activity as a potential biocontrol agent.</title>
        <authorList>
            <person name="Li L."/>
            <person name="Zhao Y."/>
            <person name="Li B."/>
            <person name="Xie X."/>
        </authorList>
    </citation>
    <scope>NUCLEOTIDE SEQUENCE [LARGE SCALE GENOMIC DNA]</scope>
    <source>
        <strain evidence="1 2">ZF390</strain>
    </source>
</reference>
<accession>A0A7H0Y366</accession>